<dbReference type="Proteomes" id="UP000054477">
    <property type="component" value="Unassembled WGS sequence"/>
</dbReference>
<accession>A0A0C9XI08</accession>
<protein>
    <submittedName>
        <fullName evidence="1">Uncharacterized protein</fullName>
    </submittedName>
</protein>
<proteinExistence type="predicted"/>
<gene>
    <name evidence="1" type="ORF">K443DRAFT_678634</name>
</gene>
<reference evidence="1 2" key="1">
    <citation type="submission" date="2014-04" db="EMBL/GenBank/DDBJ databases">
        <authorList>
            <consortium name="DOE Joint Genome Institute"/>
            <person name="Kuo A."/>
            <person name="Kohler A."/>
            <person name="Nagy L.G."/>
            <person name="Floudas D."/>
            <person name="Copeland A."/>
            <person name="Barry K.W."/>
            <person name="Cichocki N."/>
            <person name="Veneault-Fourrey C."/>
            <person name="LaButti K."/>
            <person name="Lindquist E.A."/>
            <person name="Lipzen A."/>
            <person name="Lundell T."/>
            <person name="Morin E."/>
            <person name="Murat C."/>
            <person name="Sun H."/>
            <person name="Tunlid A."/>
            <person name="Henrissat B."/>
            <person name="Grigoriev I.V."/>
            <person name="Hibbett D.S."/>
            <person name="Martin F."/>
            <person name="Nordberg H.P."/>
            <person name="Cantor M.N."/>
            <person name="Hua S.X."/>
        </authorList>
    </citation>
    <scope>NUCLEOTIDE SEQUENCE [LARGE SCALE GENOMIC DNA]</scope>
    <source>
        <strain evidence="1 2">LaAM-08-1</strain>
    </source>
</reference>
<dbReference type="HOGENOM" id="CLU_2705222_0_0_1"/>
<keyword evidence="2" id="KW-1185">Reference proteome</keyword>
<sequence length="73" mass="8385">MRTPPNKTTVQTLGFTNFGSLFCESGQLPHKSSRRLRLKIPKFSHFPVSPGFMGVSFLASRAELQRSFQKRQW</sequence>
<organism evidence="1 2">
    <name type="scientific">Laccaria amethystina LaAM-08-1</name>
    <dbReference type="NCBI Taxonomy" id="1095629"/>
    <lineage>
        <taxon>Eukaryota</taxon>
        <taxon>Fungi</taxon>
        <taxon>Dikarya</taxon>
        <taxon>Basidiomycota</taxon>
        <taxon>Agaricomycotina</taxon>
        <taxon>Agaricomycetes</taxon>
        <taxon>Agaricomycetidae</taxon>
        <taxon>Agaricales</taxon>
        <taxon>Agaricineae</taxon>
        <taxon>Hydnangiaceae</taxon>
        <taxon>Laccaria</taxon>
    </lineage>
</organism>
<dbReference type="AlphaFoldDB" id="A0A0C9XI08"/>
<evidence type="ECO:0000313" key="1">
    <source>
        <dbReference type="EMBL" id="KIK01174.1"/>
    </source>
</evidence>
<dbReference type="EMBL" id="KN838611">
    <property type="protein sequence ID" value="KIK01174.1"/>
    <property type="molecule type" value="Genomic_DNA"/>
</dbReference>
<evidence type="ECO:0000313" key="2">
    <source>
        <dbReference type="Proteomes" id="UP000054477"/>
    </source>
</evidence>
<name>A0A0C9XI08_9AGAR</name>
<reference evidence="2" key="2">
    <citation type="submission" date="2015-01" db="EMBL/GenBank/DDBJ databases">
        <title>Evolutionary Origins and Diversification of the Mycorrhizal Mutualists.</title>
        <authorList>
            <consortium name="DOE Joint Genome Institute"/>
            <consortium name="Mycorrhizal Genomics Consortium"/>
            <person name="Kohler A."/>
            <person name="Kuo A."/>
            <person name="Nagy L.G."/>
            <person name="Floudas D."/>
            <person name="Copeland A."/>
            <person name="Barry K.W."/>
            <person name="Cichocki N."/>
            <person name="Veneault-Fourrey C."/>
            <person name="LaButti K."/>
            <person name="Lindquist E.A."/>
            <person name="Lipzen A."/>
            <person name="Lundell T."/>
            <person name="Morin E."/>
            <person name="Murat C."/>
            <person name="Riley R."/>
            <person name="Ohm R."/>
            <person name="Sun H."/>
            <person name="Tunlid A."/>
            <person name="Henrissat B."/>
            <person name="Grigoriev I.V."/>
            <person name="Hibbett D.S."/>
            <person name="Martin F."/>
        </authorList>
    </citation>
    <scope>NUCLEOTIDE SEQUENCE [LARGE SCALE GENOMIC DNA]</scope>
    <source>
        <strain evidence="2">LaAM-08-1</strain>
    </source>
</reference>